<gene>
    <name evidence="1" type="ordered locus">RB11612</name>
</gene>
<dbReference type="AlphaFoldDB" id="Q7UE36"/>
<dbReference type="Proteomes" id="UP000001025">
    <property type="component" value="Chromosome"/>
</dbReference>
<proteinExistence type="predicted"/>
<evidence type="ECO:0000313" key="1">
    <source>
        <dbReference type="EMBL" id="CAD79212.1"/>
    </source>
</evidence>
<protein>
    <submittedName>
        <fullName evidence="1">Uncharacterized protein</fullName>
    </submittedName>
</protein>
<reference evidence="1 2" key="1">
    <citation type="journal article" date="2003" name="Proc. Natl. Acad. Sci. U.S.A.">
        <title>Complete genome sequence of the marine planctomycete Pirellula sp. strain 1.</title>
        <authorList>
            <person name="Gloeckner F.O."/>
            <person name="Kube M."/>
            <person name="Bauer M."/>
            <person name="Teeling H."/>
            <person name="Lombardot T."/>
            <person name="Ludwig W."/>
            <person name="Gade D."/>
            <person name="Beck A."/>
            <person name="Borzym K."/>
            <person name="Heitmann K."/>
            <person name="Rabus R."/>
            <person name="Schlesner H."/>
            <person name="Amann R."/>
            <person name="Reinhardt R."/>
        </authorList>
    </citation>
    <scope>NUCLEOTIDE SEQUENCE [LARGE SCALE GENOMIC DNA]</scope>
    <source>
        <strain evidence="2">DSM 10527 / NCIMB 13988 / SH1</strain>
    </source>
</reference>
<accession>Q7UE36</accession>
<keyword evidence="2" id="KW-1185">Reference proteome</keyword>
<dbReference type="InParanoid" id="Q7UE36"/>
<dbReference type="HOGENOM" id="CLU_2571523_0_0_0"/>
<organism evidence="1 2">
    <name type="scientific">Rhodopirellula baltica (strain DSM 10527 / NCIMB 13988 / SH1)</name>
    <dbReference type="NCBI Taxonomy" id="243090"/>
    <lineage>
        <taxon>Bacteria</taxon>
        <taxon>Pseudomonadati</taxon>
        <taxon>Planctomycetota</taxon>
        <taxon>Planctomycetia</taxon>
        <taxon>Pirellulales</taxon>
        <taxon>Pirellulaceae</taxon>
        <taxon>Rhodopirellula</taxon>
    </lineage>
</organism>
<name>Q7UE36_RHOBA</name>
<sequence length="81" mass="9279">MLFRQARPSSKTLRCSKRIQSLIPFYSAESGPSLSAKTKNARQLAGCQAFHVFRRDFSCSSTLEQEGFQLSRPRPLRTRTR</sequence>
<evidence type="ECO:0000313" key="2">
    <source>
        <dbReference type="Proteomes" id="UP000001025"/>
    </source>
</evidence>
<dbReference type="EnsemblBacteria" id="CAD79212">
    <property type="protein sequence ID" value="CAD79212"/>
    <property type="gene ID" value="RB11612"/>
</dbReference>
<dbReference type="EMBL" id="BX294153">
    <property type="protein sequence ID" value="CAD79212.1"/>
    <property type="molecule type" value="Genomic_DNA"/>
</dbReference>
<dbReference type="KEGG" id="rba:RB11612"/>